<dbReference type="PANTHER" id="PTHR30572:SF4">
    <property type="entry name" value="ABC TRANSPORTER PERMEASE YTRF"/>
    <property type="match status" value="1"/>
</dbReference>
<evidence type="ECO:0000313" key="11">
    <source>
        <dbReference type="Proteomes" id="UP000051386"/>
    </source>
</evidence>
<keyword evidence="10" id="KW-0547">Nucleotide-binding</keyword>
<keyword evidence="3 7" id="KW-0812">Transmembrane</keyword>
<comment type="caution">
    <text evidence="10">The sequence shown here is derived from an EMBL/GenBank/DDBJ whole genome shotgun (WGS) entry which is preliminary data.</text>
</comment>
<comment type="similarity">
    <text evidence="6">Belongs to the ABC-4 integral membrane protein family.</text>
</comment>
<name>A0A0R0CV07_9GAMM</name>
<dbReference type="GO" id="GO:0022857">
    <property type="term" value="F:transmembrane transporter activity"/>
    <property type="evidence" value="ECO:0007669"/>
    <property type="project" value="TreeGrafter"/>
</dbReference>
<comment type="subcellular location">
    <subcellularLocation>
        <location evidence="1">Cell membrane</location>
        <topology evidence="1">Multi-pass membrane protein</topology>
    </subcellularLocation>
</comment>
<dbReference type="RefSeq" id="WP_057508547.1">
    <property type="nucleotide sequence ID" value="NZ_LDJK01000043.1"/>
</dbReference>
<dbReference type="Proteomes" id="UP000051386">
    <property type="component" value="Unassembled WGS sequence"/>
</dbReference>
<dbReference type="InterPro" id="IPR025857">
    <property type="entry name" value="MacB_PCD"/>
</dbReference>
<feature type="domain" description="MacB-like periplasmic core" evidence="9">
    <location>
        <begin position="59"/>
        <end position="214"/>
    </location>
</feature>
<dbReference type="Pfam" id="PF02687">
    <property type="entry name" value="FtsX"/>
    <property type="match status" value="1"/>
</dbReference>
<dbReference type="Pfam" id="PF12704">
    <property type="entry name" value="MacB_PCD"/>
    <property type="match status" value="1"/>
</dbReference>
<keyword evidence="11" id="KW-1185">Reference proteome</keyword>
<evidence type="ECO:0000256" key="1">
    <source>
        <dbReference type="ARBA" id="ARBA00004651"/>
    </source>
</evidence>
<keyword evidence="2" id="KW-1003">Cell membrane</keyword>
<dbReference type="InterPro" id="IPR003838">
    <property type="entry name" value="ABC3_permease_C"/>
</dbReference>
<feature type="transmembrane region" description="Helical" evidence="7">
    <location>
        <begin position="338"/>
        <end position="367"/>
    </location>
</feature>
<dbReference type="AlphaFoldDB" id="A0A0R0CV07"/>
<dbReference type="GO" id="GO:0005524">
    <property type="term" value="F:ATP binding"/>
    <property type="evidence" value="ECO:0007669"/>
    <property type="project" value="UniProtKB-KW"/>
</dbReference>
<feature type="transmembrane region" description="Helical" evidence="7">
    <location>
        <begin position="289"/>
        <end position="317"/>
    </location>
</feature>
<keyword evidence="10" id="KW-0067">ATP-binding</keyword>
<evidence type="ECO:0000256" key="7">
    <source>
        <dbReference type="SAM" id="Phobius"/>
    </source>
</evidence>
<evidence type="ECO:0000256" key="4">
    <source>
        <dbReference type="ARBA" id="ARBA00022989"/>
    </source>
</evidence>
<keyword evidence="5 7" id="KW-0472">Membrane</keyword>
<organism evidence="10 11">
    <name type="scientific">Stenotrophomonas chelatiphaga</name>
    <dbReference type="NCBI Taxonomy" id="517011"/>
    <lineage>
        <taxon>Bacteria</taxon>
        <taxon>Pseudomonadati</taxon>
        <taxon>Pseudomonadota</taxon>
        <taxon>Gammaproteobacteria</taxon>
        <taxon>Lysobacterales</taxon>
        <taxon>Lysobacteraceae</taxon>
        <taxon>Stenotrophomonas</taxon>
    </lineage>
</organism>
<feature type="domain" description="ABC3 transporter permease C-terminal" evidence="8">
    <location>
        <begin position="297"/>
        <end position="405"/>
    </location>
</feature>
<dbReference type="GO" id="GO:0005886">
    <property type="term" value="C:plasma membrane"/>
    <property type="evidence" value="ECO:0007669"/>
    <property type="project" value="UniProtKB-SubCell"/>
</dbReference>
<evidence type="ECO:0000259" key="8">
    <source>
        <dbReference type="Pfam" id="PF02687"/>
    </source>
</evidence>
<sequence>MIFSQIPLIARSLRRNRITALVLSMQMMVATACVANLTSLLMDRLSTLGLDTGMQENGLLVVEAEFIGDPARNPSAAIATDVETLHRTPGVSDVVAVGSLPLSGRNWTAGFTDRPIEGDQIEGITEVEPSVYAVSAPAVRLLGLELIAGRDLSPDAFVAMRSKDGYAGLHSAGEAVLSEAVARRIFPGSSAIGRFIYADARYPVRVVGVVRRLSRPVLRNHEDDGLSLMLPLVPDTNRVMYAIRESTGVAGIGVNKAREVLFQLDPTRSIVSSTTFGELRSDYLRHDQIMAVVFLSATLALLLVTAIGVYGLSSFWVRRRYAQIAIRRALGARRVDVMVYFLVENLMLAAVSTLIGTTAAMGINLLVARHYEVARLGPAYLLAAALAVVLLGQIAAFVPAWRGARQGR</sequence>
<reference evidence="10 11" key="1">
    <citation type="submission" date="2015-05" db="EMBL/GenBank/DDBJ databases">
        <title>Genome sequencing and analysis of members of genus Stenotrophomonas.</title>
        <authorList>
            <person name="Patil P.P."/>
            <person name="Midha S."/>
            <person name="Patil P.B."/>
        </authorList>
    </citation>
    <scope>NUCLEOTIDE SEQUENCE [LARGE SCALE GENOMIC DNA]</scope>
    <source>
        <strain evidence="10 11">DSM 21508</strain>
    </source>
</reference>
<dbReference type="InterPro" id="IPR050250">
    <property type="entry name" value="Macrolide_Exporter_MacB"/>
</dbReference>
<dbReference type="PANTHER" id="PTHR30572">
    <property type="entry name" value="MEMBRANE COMPONENT OF TRANSPORTER-RELATED"/>
    <property type="match status" value="1"/>
</dbReference>
<keyword evidence="4 7" id="KW-1133">Transmembrane helix</keyword>
<evidence type="ECO:0000259" key="9">
    <source>
        <dbReference type="Pfam" id="PF12704"/>
    </source>
</evidence>
<evidence type="ECO:0000256" key="3">
    <source>
        <dbReference type="ARBA" id="ARBA00022692"/>
    </source>
</evidence>
<evidence type="ECO:0000313" key="10">
    <source>
        <dbReference type="EMBL" id="KRG73567.1"/>
    </source>
</evidence>
<dbReference type="PATRIC" id="fig|517011.3.peg.1787"/>
<gene>
    <name evidence="10" type="ORF">ABB28_10375</name>
</gene>
<feature type="transmembrane region" description="Helical" evidence="7">
    <location>
        <begin position="379"/>
        <end position="401"/>
    </location>
</feature>
<protein>
    <submittedName>
        <fullName evidence="10">Macrolide export ATP-binding/permease macB</fullName>
    </submittedName>
</protein>
<proteinExistence type="inferred from homology"/>
<evidence type="ECO:0000256" key="6">
    <source>
        <dbReference type="ARBA" id="ARBA00038076"/>
    </source>
</evidence>
<evidence type="ECO:0000256" key="2">
    <source>
        <dbReference type="ARBA" id="ARBA00022475"/>
    </source>
</evidence>
<accession>A0A0R0CV07</accession>
<feature type="transmembrane region" description="Helical" evidence="7">
    <location>
        <begin position="20"/>
        <end position="42"/>
    </location>
</feature>
<dbReference type="EMBL" id="LDJK01000043">
    <property type="protein sequence ID" value="KRG73567.1"/>
    <property type="molecule type" value="Genomic_DNA"/>
</dbReference>
<evidence type="ECO:0000256" key="5">
    <source>
        <dbReference type="ARBA" id="ARBA00023136"/>
    </source>
</evidence>